<evidence type="ECO:0000256" key="1">
    <source>
        <dbReference type="PROSITE-ProRule" id="PRU00024"/>
    </source>
</evidence>
<feature type="domain" description="B box-type" evidence="3">
    <location>
        <begin position="23"/>
        <end position="68"/>
    </location>
</feature>
<feature type="coiled-coil region" evidence="2">
    <location>
        <begin position="168"/>
        <end position="195"/>
    </location>
</feature>
<keyword evidence="1" id="KW-0862">Zinc</keyword>
<dbReference type="PANTHER" id="PTHR25462">
    <property type="entry name" value="BONUS, ISOFORM C-RELATED"/>
    <property type="match status" value="1"/>
</dbReference>
<accession>A0ABY7DCJ3</accession>
<gene>
    <name evidence="4" type="ORF">MAR_007237</name>
</gene>
<evidence type="ECO:0000313" key="5">
    <source>
        <dbReference type="Proteomes" id="UP001164746"/>
    </source>
</evidence>
<dbReference type="SUPFAM" id="SSF57845">
    <property type="entry name" value="B-box zinc-binding domain"/>
    <property type="match status" value="1"/>
</dbReference>
<dbReference type="CDD" id="cd19757">
    <property type="entry name" value="Bbox1"/>
    <property type="match status" value="1"/>
</dbReference>
<evidence type="ECO:0000313" key="4">
    <source>
        <dbReference type="EMBL" id="WAQ94766.1"/>
    </source>
</evidence>
<keyword evidence="2" id="KW-0175">Coiled coil</keyword>
<keyword evidence="1" id="KW-0479">Metal-binding</keyword>
<dbReference type="SMART" id="SM00336">
    <property type="entry name" value="BBOX"/>
    <property type="match status" value="2"/>
</dbReference>
<evidence type="ECO:0000259" key="3">
    <source>
        <dbReference type="PROSITE" id="PS50119"/>
    </source>
</evidence>
<keyword evidence="5" id="KW-1185">Reference proteome</keyword>
<evidence type="ECO:0000256" key="2">
    <source>
        <dbReference type="SAM" id="Coils"/>
    </source>
</evidence>
<organism evidence="4 5">
    <name type="scientific">Mya arenaria</name>
    <name type="common">Soft-shell clam</name>
    <dbReference type="NCBI Taxonomy" id="6604"/>
    <lineage>
        <taxon>Eukaryota</taxon>
        <taxon>Metazoa</taxon>
        <taxon>Spiralia</taxon>
        <taxon>Lophotrochozoa</taxon>
        <taxon>Mollusca</taxon>
        <taxon>Bivalvia</taxon>
        <taxon>Autobranchia</taxon>
        <taxon>Heteroconchia</taxon>
        <taxon>Euheterodonta</taxon>
        <taxon>Imparidentia</taxon>
        <taxon>Neoheterodontei</taxon>
        <taxon>Myida</taxon>
        <taxon>Myoidea</taxon>
        <taxon>Myidae</taxon>
        <taxon>Mya</taxon>
    </lineage>
</organism>
<dbReference type="InterPro" id="IPR000315">
    <property type="entry name" value="Znf_B-box"/>
</dbReference>
<dbReference type="PROSITE" id="PS50119">
    <property type="entry name" value="ZF_BBOX"/>
    <property type="match status" value="2"/>
</dbReference>
<keyword evidence="1" id="KW-0863">Zinc-finger</keyword>
<dbReference type="Gene3D" id="3.30.160.60">
    <property type="entry name" value="Classic Zinc Finger"/>
    <property type="match status" value="1"/>
</dbReference>
<dbReference type="InterPro" id="IPR047153">
    <property type="entry name" value="TRIM45/56/19-like"/>
</dbReference>
<protein>
    <submittedName>
        <fullName evidence="4">TIF1A-like protein</fullName>
    </submittedName>
</protein>
<dbReference type="PANTHER" id="PTHR25462:SF296">
    <property type="entry name" value="MEIOTIC P26, ISOFORM F"/>
    <property type="match status" value="1"/>
</dbReference>
<name>A0ABY7DCJ3_MYAAR</name>
<sequence>MEVSGRRMRSELDLASDEVYHPCQPCQYSGKQTVSKGFCKECEEYMCVQCIKYHKSMKATRGHTIMAVEEDFKPQGQAQSKNWSVNCEVHEDENVKFFCPDHSKLGCNVCMVLEHKTCDVAYIPNVAKDFRASDTCRKFSTQLLKFETDVETLRHTLDKNREKAEAFALQEIENLKRFRDEINALLDEKEIALLDRIKVLKKQNEQILESSKQGLQSIWSEFQTLKKMFDVKEKDSSNLFISYHLQHETLLEMQNNLHSISSESEQLQEYQFDKDAKLLQLLKSPTAFGKIALDGDGTDGNEIEDVDVENLQHEFSLVTHNEAQNEPRYDEAICDEDIDQTPEEIKPKSKGKAKKLLNVFGFGKKK</sequence>
<dbReference type="Proteomes" id="UP001164746">
    <property type="component" value="Chromosome 1"/>
</dbReference>
<dbReference type="EMBL" id="CP111012">
    <property type="protein sequence ID" value="WAQ94766.1"/>
    <property type="molecule type" value="Genomic_DNA"/>
</dbReference>
<reference evidence="4" key="1">
    <citation type="submission" date="2022-11" db="EMBL/GenBank/DDBJ databases">
        <title>Centuries of genome instability and evolution in soft-shell clam transmissible cancer (bioRxiv).</title>
        <authorList>
            <person name="Hart S.F.M."/>
            <person name="Yonemitsu M.A."/>
            <person name="Giersch R.M."/>
            <person name="Beal B.F."/>
            <person name="Arriagada G."/>
            <person name="Davis B.W."/>
            <person name="Ostrander E.A."/>
            <person name="Goff S.P."/>
            <person name="Metzger M.J."/>
        </authorList>
    </citation>
    <scope>NUCLEOTIDE SEQUENCE</scope>
    <source>
        <strain evidence="4">MELC-2E11</strain>
        <tissue evidence="4">Siphon/mantle</tissue>
    </source>
</reference>
<proteinExistence type="predicted"/>
<feature type="domain" description="B box-type" evidence="3">
    <location>
        <begin position="82"/>
        <end position="117"/>
    </location>
</feature>